<feature type="compositionally biased region" description="Acidic residues" evidence="8">
    <location>
        <begin position="249"/>
        <end position="264"/>
    </location>
</feature>
<dbReference type="SUPFAM" id="SSF53335">
    <property type="entry name" value="S-adenosyl-L-methionine-dependent methyltransferases"/>
    <property type="match status" value="1"/>
</dbReference>
<comment type="catalytic activity">
    <reaction evidence="5">
        <text>a 5'-end (N(2),N(7)-dimethyl 5'-triphosphoguanosine)-ribonucleoside in snRNA + S-adenosyl-L-methionine = a 5'-end (N(2),N(2),N(7)-trimethyl 5'-triphosphoguanosine)-ribonucleoside in snRNA + S-adenosyl-L-homocysteine + H(+)</text>
        <dbReference type="Rhea" id="RHEA:78479"/>
        <dbReference type="Rhea" id="RHEA-COMP:19087"/>
        <dbReference type="Rhea" id="RHEA-COMP:19089"/>
        <dbReference type="ChEBI" id="CHEBI:15378"/>
        <dbReference type="ChEBI" id="CHEBI:57856"/>
        <dbReference type="ChEBI" id="CHEBI:59789"/>
        <dbReference type="ChEBI" id="CHEBI:167623"/>
        <dbReference type="ChEBI" id="CHEBI:172880"/>
    </reaction>
    <physiologicalReaction direction="left-to-right" evidence="5">
        <dbReference type="Rhea" id="RHEA:78480"/>
    </physiologicalReaction>
</comment>
<dbReference type="AlphaFoldDB" id="A0A642UZD2"/>
<comment type="similarity">
    <text evidence="2">Belongs to the methyltransferase superfamily. Trimethylguanosine synthase family.</text>
</comment>
<dbReference type="GeneID" id="54778849"/>
<dbReference type="InterPro" id="IPR019012">
    <property type="entry name" value="RNA_cap_Gua-N2-MeTrfase"/>
</dbReference>
<feature type="region of interest" description="Disordered" evidence="8">
    <location>
        <begin position="249"/>
        <end position="274"/>
    </location>
</feature>
<comment type="catalytic activity">
    <reaction evidence="6">
        <text>a 5'-end (N(7)-methyl 5'-triphosphoguanosine)-ribonucleoside in snRNA + S-adenosyl-L-methionine = a 5'-end (N(2),N(7)-dimethyl 5'-triphosphoguanosine)-ribonucleoside in snRNA + S-adenosyl-L-homocysteine + H(+)</text>
        <dbReference type="Rhea" id="RHEA:78471"/>
        <dbReference type="Rhea" id="RHEA-COMP:19085"/>
        <dbReference type="Rhea" id="RHEA-COMP:19087"/>
        <dbReference type="ChEBI" id="CHEBI:15378"/>
        <dbReference type="ChEBI" id="CHEBI:57856"/>
        <dbReference type="ChEBI" id="CHEBI:59789"/>
        <dbReference type="ChEBI" id="CHEBI:156461"/>
        <dbReference type="ChEBI" id="CHEBI:172880"/>
    </reaction>
    <physiologicalReaction direction="left-to-right" evidence="6">
        <dbReference type="Rhea" id="RHEA:78472"/>
    </physiologicalReaction>
</comment>
<dbReference type="RefSeq" id="XP_034015007.1">
    <property type="nucleotide sequence ID" value="XM_034154558.1"/>
</dbReference>
<evidence type="ECO:0000256" key="3">
    <source>
        <dbReference type="ARBA" id="ARBA00047418"/>
    </source>
</evidence>
<dbReference type="CDD" id="cd02440">
    <property type="entry name" value="AdoMet_MTases"/>
    <property type="match status" value="1"/>
</dbReference>
<evidence type="ECO:0000256" key="2">
    <source>
        <dbReference type="ARBA" id="ARBA00025783"/>
    </source>
</evidence>
<accession>A0A642UZD2</accession>
<dbReference type="Pfam" id="PF09445">
    <property type="entry name" value="Methyltransf_15"/>
    <property type="match status" value="1"/>
</dbReference>
<name>A0A642UZD2_DIURU</name>
<evidence type="ECO:0000256" key="6">
    <source>
        <dbReference type="ARBA" id="ARBA00049075"/>
    </source>
</evidence>
<evidence type="ECO:0000256" key="5">
    <source>
        <dbReference type="ARBA" id="ARBA00048763"/>
    </source>
</evidence>
<dbReference type="OMA" id="KALCIYY"/>
<comment type="catalytic activity">
    <reaction evidence="3">
        <text>a 5'-end (N(2),N(7)-dimethyl 5'-triphosphoguanosine)-ribonucleoside in snoRNA + S-adenosyl-L-methionine = a 5'-end (N(2),N(2),N(7)-trimethyl 5'-triphosphoguanosine)-ribonucleoside in snoRNA + S-adenosyl-L-homocysteine + H(+)</text>
        <dbReference type="Rhea" id="RHEA:78507"/>
        <dbReference type="Rhea" id="RHEA-COMP:19088"/>
        <dbReference type="Rhea" id="RHEA-COMP:19090"/>
        <dbReference type="ChEBI" id="CHEBI:15378"/>
        <dbReference type="ChEBI" id="CHEBI:57856"/>
        <dbReference type="ChEBI" id="CHEBI:59789"/>
        <dbReference type="ChEBI" id="CHEBI:167623"/>
        <dbReference type="ChEBI" id="CHEBI:172880"/>
    </reaction>
    <physiologicalReaction direction="left-to-right" evidence="3">
        <dbReference type="Rhea" id="RHEA:78508"/>
    </physiologicalReaction>
</comment>
<evidence type="ECO:0000256" key="4">
    <source>
        <dbReference type="ARBA" id="ARBA00048740"/>
    </source>
</evidence>
<feature type="compositionally biased region" description="Low complexity" evidence="8">
    <location>
        <begin position="265"/>
        <end position="274"/>
    </location>
</feature>
<sequence length="274" mass="30894">MADPEAIAPEDELLLHTKHTLPHNVKRYWQKRYSLFSRFDEGVYMSSELWYSVTPEAVAQFTAKLISELLGGRGVIVDVCCGGGGNTIQFARYFDRVVAIDVNPVNITCTAHNCQVYGVADKVELVTGDWFQLSQQKLVGNDGNVSFMFCSPPWGGTEYTRTENGFDVDKMTPFQLPWLVDSLLSHASSCGVFLPRNSNMAQLEQLSVKYNSRVVYLYLDNHCVGLLALYGEICEFEWDYNDAFLESEEYEEGEENDANGEENGDNGNYSKLSY</sequence>
<dbReference type="Gene3D" id="3.40.50.150">
    <property type="entry name" value="Vaccinia Virus protein VP39"/>
    <property type="match status" value="1"/>
</dbReference>
<protein>
    <recommendedName>
        <fullName evidence="1">Trimethylguanosine synthase</fullName>
    </recommendedName>
    <alternativeName>
        <fullName evidence="7">Cap-specific guanine-N(2) methyltransferase</fullName>
    </alternativeName>
</protein>
<evidence type="ECO:0000256" key="8">
    <source>
        <dbReference type="SAM" id="MobiDB-lite"/>
    </source>
</evidence>
<dbReference type="EMBL" id="SWFT01000008">
    <property type="protein sequence ID" value="KAA8908407.1"/>
    <property type="molecule type" value="Genomic_DNA"/>
</dbReference>
<reference evidence="9 10" key="1">
    <citation type="submission" date="2019-07" db="EMBL/GenBank/DDBJ databases">
        <title>Genome assembly of two rare yeast pathogens: Diutina rugosa and Trichomonascus ciferrii.</title>
        <authorList>
            <person name="Mixao V."/>
            <person name="Saus E."/>
            <person name="Hansen A."/>
            <person name="Lass-Flor C."/>
            <person name="Gabaldon T."/>
        </authorList>
    </citation>
    <scope>NUCLEOTIDE SEQUENCE [LARGE SCALE GENOMIC DNA]</scope>
    <source>
        <strain evidence="9 10">CBS 613</strain>
    </source>
</reference>
<dbReference type="PANTHER" id="PTHR14741:SF32">
    <property type="entry name" value="TRIMETHYLGUANOSINE SYNTHASE"/>
    <property type="match status" value="1"/>
</dbReference>
<evidence type="ECO:0000256" key="1">
    <source>
        <dbReference type="ARBA" id="ARBA00018517"/>
    </source>
</evidence>
<dbReference type="OrthoDB" id="194443at2759"/>
<dbReference type="PANTHER" id="PTHR14741">
    <property type="entry name" value="S-ADENOSYLMETHIONINE-DEPENDENT METHYLTRANSFERASE RELATED"/>
    <property type="match status" value="1"/>
</dbReference>
<comment type="catalytic activity">
    <reaction evidence="4">
        <text>a 5'-end (N(7)-methyl 5'-triphosphoguanosine)-ribonucleoside in snoRNA + S-adenosyl-L-methionine = a 5'-end (N(2),N(7)-dimethyl 5'-triphosphoguanosine)-ribonucleoside in snoRNA + S-adenosyl-L-homocysteine + H(+)</text>
        <dbReference type="Rhea" id="RHEA:78475"/>
        <dbReference type="Rhea" id="RHEA-COMP:19086"/>
        <dbReference type="Rhea" id="RHEA-COMP:19088"/>
        <dbReference type="ChEBI" id="CHEBI:15378"/>
        <dbReference type="ChEBI" id="CHEBI:57856"/>
        <dbReference type="ChEBI" id="CHEBI:59789"/>
        <dbReference type="ChEBI" id="CHEBI:156461"/>
        <dbReference type="ChEBI" id="CHEBI:172880"/>
    </reaction>
    <physiologicalReaction direction="left-to-right" evidence="4">
        <dbReference type="Rhea" id="RHEA:78476"/>
    </physiologicalReaction>
</comment>
<dbReference type="InterPro" id="IPR029063">
    <property type="entry name" value="SAM-dependent_MTases_sf"/>
</dbReference>
<comment type="caution">
    <text evidence="9">The sequence shown here is derived from an EMBL/GenBank/DDBJ whole genome shotgun (WGS) entry which is preliminary data.</text>
</comment>
<evidence type="ECO:0000313" key="10">
    <source>
        <dbReference type="Proteomes" id="UP000449547"/>
    </source>
</evidence>
<proteinExistence type="inferred from homology"/>
<keyword evidence="10" id="KW-1185">Reference proteome</keyword>
<gene>
    <name evidence="9" type="ORF">DIURU_000196</name>
</gene>
<dbReference type="GO" id="GO:0005634">
    <property type="term" value="C:nucleus"/>
    <property type="evidence" value="ECO:0007669"/>
    <property type="project" value="TreeGrafter"/>
</dbReference>
<dbReference type="GO" id="GO:0071164">
    <property type="term" value="F:RNA cap trimethylguanosine synthase activity"/>
    <property type="evidence" value="ECO:0007669"/>
    <property type="project" value="TreeGrafter"/>
</dbReference>
<organism evidence="9 10">
    <name type="scientific">Diutina rugosa</name>
    <name type="common">Yeast</name>
    <name type="synonym">Candida rugosa</name>
    <dbReference type="NCBI Taxonomy" id="5481"/>
    <lineage>
        <taxon>Eukaryota</taxon>
        <taxon>Fungi</taxon>
        <taxon>Dikarya</taxon>
        <taxon>Ascomycota</taxon>
        <taxon>Saccharomycotina</taxon>
        <taxon>Pichiomycetes</taxon>
        <taxon>Debaryomycetaceae</taxon>
        <taxon>Diutina</taxon>
    </lineage>
</organism>
<dbReference type="VEuPathDB" id="FungiDB:DIURU_000196"/>
<evidence type="ECO:0000313" key="9">
    <source>
        <dbReference type="EMBL" id="KAA8908407.1"/>
    </source>
</evidence>
<evidence type="ECO:0000256" key="7">
    <source>
        <dbReference type="ARBA" id="ARBA00049790"/>
    </source>
</evidence>
<dbReference type="Proteomes" id="UP000449547">
    <property type="component" value="Unassembled WGS sequence"/>
</dbReference>